<name>A0A382R514_9ZZZZ</name>
<evidence type="ECO:0000259" key="1">
    <source>
        <dbReference type="Pfam" id="PF00561"/>
    </source>
</evidence>
<gene>
    <name evidence="2" type="ORF">METZ01_LOCUS345086</name>
</gene>
<dbReference type="InterPro" id="IPR000639">
    <property type="entry name" value="Epox_hydrolase-like"/>
</dbReference>
<dbReference type="Gene3D" id="3.40.50.1820">
    <property type="entry name" value="alpha/beta hydrolase"/>
    <property type="match status" value="1"/>
</dbReference>
<dbReference type="PRINTS" id="PR00412">
    <property type="entry name" value="EPOXHYDRLASE"/>
</dbReference>
<dbReference type="PRINTS" id="PR00111">
    <property type="entry name" value="ABHYDROLASE"/>
</dbReference>
<dbReference type="Pfam" id="PF00561">
    <property type="entry name" value="Abhydrolase_1"/>
    <property type="match status" value="1"/>
</dbReference>
<protein>
    <recommendedName>
        <fullName evidence="1">AB hydrolase-1 domain-containing protein</fullName>
    </recommendedName>
</protein>
<dbReference type="EMBL" id="UINC01118836">
    <property type="protein sequence ID" value="SVC92232.1"/>
    <property type="molecule type" value="Genomic_DNA"/>
</dbReference>
<evidence type="ECO:0000313" key="2">
    <source>
        <dbReference type="EMBL" id="SVC92232.1"/>
    </source>
</evidence>
<dbReference type="InterPro" id="IPR050471">
    <property type="entry name" value="AB_hydrolase"/>
</dbReference>
<feature type="domain" description="AB hydrolase-1" evidence="1">
    <location>
        <begin position="3"/>
        <end position="203"/>
    </location>
</feature>
<organism evidence="2">
    <name type="scientific">marine metagenome</name>
    <dbReference type="NCBI Taxonomy" id="408172"/>
    <lineage>
        <taxon>unclassified sequences</taxon>
        <taxon>metagenomes</taxon>
        <taxon>ecological metagenomes</taxon>
    </lineage>
</organism>
<proteinExistence type="predicted"/>
<dbReference type="PANTHER" id="PTHR43433:SF1">
    <property type="entry name" value="BLL5160 PROTEIN"/>
    <property type="match status" value="1"/>
</dbReference>
<sequence>VAAGWRVVAYDERGWGQTSYTAPFDYWDLATDVLGLMDHLEIERAVLGGMSQGGFLSLRAALTAPERVTALVLVDSEAGVFSDEGRAGFQALFDAGMAMGMSGEMGDALQMALFGPDFDASWWRARWTARPLAQWADAKECLFERDSIVERIGEITCPAITFHGDVDMGIDIAEGLALAEGLGGPSEFVVVPGAGHSSNLEKPELVNAAMLAFLADLD</sequence>
<dbReference type="AlphaFoldDB" id="A0A382R514"/>
<dbReference type="InterPro" id="IPR000073">
    <property type="entry name" value="AB_hydrolase_1"/>
</dbReference>
<dbReference type="SUPFAM" id="SSF53474">
    <property type="entry name" value="alpha/beta-Hydrolases"/>
    <property type="match status" value="1"/>
</dbReference>
<dbReference type="PANTHER" id="PTHR43433">
    <property type="entry name" value="HYDROLASE, ALPHA/BETA FOLD FAMILY PROTEIN"/>
    <property type="match status" value="1"/>
</dbReference>
<dbReference type="GO" id="GO:0003824">
    <property type="term" value="F:catalytic activity"/>
    <property type="evidence" value="ECO:0007669"/>
    <property type="project" value="InterPro"/>
</dbReference>
<accession>A0A382R514</accession>
<reference evidence="2" key="1">
    <citation type="submission" date="2018-05" db="EMBL/GenBank/DDBJ databases">
        <authorList>
            <person name="Lanie J.A."/>
            <person name="Ng W.-L."/>
            <person name="Kazmierczak K.M."/>
            <person name="Andrzejewski T.M."/>
            <person name="Davidsen T.M."/>
            <person name="Wayne K.J."/>
            <person name="Tettelin H."/>
            <person name="Glass J.I."/>
            <person name="Rusch D."/>
            <person name="Podicherti R."/>
            <person name="Tsui H.-C.T."/>
            <person name="Winkler M.E."/>
        </authorList>
    </citation>
    <scope>NUCLEOTIDE SEQUENCE</scope>
</reference>
<feature type="non-terminal residue" evidence="2">
    <location>
        <position position="1"/>
    </location>
</feature>
<dbReference type="InterPro" id="IPR029058">
    <property type="entry name" value="AB_hydrolase_fold"/>
</dbReference>